<dbReference type="Gene3D" id="1.25.40.180">
    <property type="match status" value="1"/>
</dbReference>
<dbReference type="PANTHER" id="PTHR14208:SF2">
    <property type="entry name" value="PROTEIN KRASAVIETZ"/>
    <property type="match status" value="1"/>
</dbReference>
<organism evidence="4 5">
    <name type="scientific">Volvox reticuliferus</name>
    <dbReference type="NCBI Taxonomy" id="1737510"/>
    <lineage>
        <taxon>Eukaryota</taxon>
        <taxon>Viridiplantae</taxon>
        <taxon>Chlorophyta</taxon>
        <taxon>core chlorophytes</taxon>
        <taxon>Chlorophyceae</taxon>
        <taxon>CS clade</taxon>
        <taxon>Chlamydomonadales</taxon>
        <taxon>Volvocaceae</taxon>
        <taxon>Volvox</taxon>
    </lineage>
</organism>
<dbReference type="AlphaFoldDB" id="A0A8J4G9K7"/>
<dbReference type="Pfam" id="PF25504">
    <property type="entry name" value="HEAT_5MP1_2"/>
    <property type="match status" value="1"/>
</dbReference>
<dbReference type="Proteomes" id="UP000747110">
    <property type="component" value="Unassembled WGS sequence"/>
</dbReference>
<evidence type="ECO:0000313" key="6">
    <source>
        <dbReference type="Proteomes" id="UP000747110"/>
    </source>
</evidence>
<dbReference type="EMBL" id="BNCQ01000013">
    <property type="protein sequence ID" value="GIM02982.1"/>
    <property type="molecule type" value="Genomic_DNA"/>
</dbReference>
<evidence type="ECO:0000256" key="1">
    <source>
        <dbReference type="ARBA" id="ARBA00008151"/>
    </source>
</evidence>
<dbReference type="InterPro" id="IPR043510">
    <property type="entry name" value="W2_5MP1/2"/>
</dbReference>
<reference evidence="4" key="1">
    <citation type="journal article" date="2021" name="Proc. Natl. Acad. Sci. U.S.A.">
        <title>Three genomes in the algal genus Volvox reveal the fate of a haploid sex-determining region after a transition to homothallism.</title>
        <authorList>
            <person name="Yamamoto K."/>
            <person name="Hamaji T."/>
            <person name="Kawai-Toyooka H."/>
            <person name="Matsuzaki R."/>
            <person name="Takahashi F."/>
            <person name="Nishimura Y."/>
            <person name="Kawachi M."/>
            <person name="Noguchi H."/>
            <person name="Minakuchi Y."/>
            <person name="Umen J.G."/>
            <person name="Toyoda A."/>
            <person name="Nozaki H."/>
        </authorList>
    </citation>
    <scope>NUCLEOTIDE SEQUENCE</scope>
    <source>
        <strain evidence="4">NIES-3785</strain>
        <strain evidence="3">NIES-3786</strain>
    </source>
</reference>
<feature type="non-terminal residue" evidence="4">
    <location>
        <position position="1"/>
    </location>
</feature>
<dbReference type="CDD" id="cd11560">
    <property type="entry name" value="W2_eIF5C_like"/>
    <property type="match status" value="1"/>
</dbReference>
<dbReference type="InterPro" id="IPR057397">
    <property type="entry name" value="HEAT_5MP1_2"/>
</dbReference>
<dbReference type="OrthoDB" id="1727522at2759"/>
<dbReference type="Pfam" id="PF02020">
    <property type="entry name" value="W2"/>
    <property type="match status" value="1"/>
</dbReference>
<name>A0A8J4G9K7_9CHLO</name>
<dbReference type="Proteomes" id="UP000722791">
    <property type="component" value="Unassembled WGS sequence"/>
</dbReference>
<dbReference type="GO" id="GO:0005737">
    <property type="term" value="C:cytoplasm"/>
    <property type="evidence" value="ECO:0007669"/>
    <property type="project" value="TreeGrafter"/>
</dbReference>
<dbReference type="GO" id="GO:0016020">
    <property type="term" value="C:membrane"/>
    <property type="evidence" value="ECO:0007669"/>
    <property type="project" value="TreeGrafter"/>
</dbReference>
<evidence type="ECO:0000313" key="5">
    <source>
        <dbReference type="Proteomes" id="UP000722791"/>
    </source>
</evidence>
<gene>
    <name evidence="3" type="ORF">Vretifemale_4959</name>
    <name evidence="4" type="ORF">Vretimale_7792</name>
</gene>
<comment type="caution">
    <text evidence="4">The sequence shown here is derived from an EMBL/GenBank/DDBJ whole genome shotgun (WGS) entry which is preliminary data.</text>
</comment>
<comment type="similarity">
    <text evidence="1">Belongs to the BZW family.</text>
</comment>
<evidence type="ECO:0000313" key="4">
    <source>
        <dbReference type="EMBL" id="GIM02982.1"/>
    </source>
</evidence>
<evidence type="ECO:0000313" key="3">
    <source>
        <dbReference type="EMBL" id="GIL75102.1"/>
    </source>
</evidence>
<dbReference type="InterPro" id="IPR051245">
    <property type="entry name" value="eIF5-mimic_regulator"/>
</dbReference>
<dbReference type="SMART" id="SM00515">
    <property type="entry name" value="eIF5C"/>
    <property type="match status" value="1"/>
</dbReference>
<dbReference type="PROSITE" id="PS51363">
    <property type="entry name" value="W2"/>
    <property type="match status" value="1"/>
</dbReference>
<dbReference type="InterPro" id="IPR003307">
    <property type="entry name" value="W2_domain"/>
</dbReference>
<proteinExistence type="inferred from homology"/>
<keyword evidence="6" id="KW-1185">Reference proteome</keyword>
<evidence type="ECO:0000259" key="2">
    <source>
        <dbReference type="PROSITE" id="PS51363"/>
    </source>
</evidence>
<feature type="domain" description="W2" evidence="2">
    <location>
        <begin position="284"/>
        <end position="452"/>
    </location>
</feature>
<accession>A0A8J4G9K7</accession>
<sequence>PNCVSFCLFYAIHNIFKEVRRSALITLSRCHMSTKEEKPTLAGVNVKTRKRNIVIPEDPGSFADAVVTLCQDASDSLNLEADLEAAAKALDGAELEYSRYGDILFQVFFVGGRLGTGAQLAAEDKMRLSTNIMACEPTREAINPYFKLFQTLTRRRPFLIRGLENTLVKLLLSLEFFDEVGRKKLGIALALTFSWKIGVVPSNIFAALLNDRLVAKGTVMEVMTVFFQEFLAKDTLDDLVSILSKANIANRLVDFAPPNKRVQVDFHQLLRVAGLGALVDWDVQREIDLRVTELQEALTEAITADPPIAVAEVLTIAKTKKGENNLPDTEVLRVSWLALMKSINLTGKNQQQITQSVMQKLKSYGKLFSAFATNAKAELALINTIQVFCYEDTRMLKCFTDIVKLLYNAEIVGEDTVQHWYKKGSHAKGRAVFLKDIEPFMKWLEEAEEEDD</sequence>
<dbReference type="SUPFAM" id="SSF48371">
    <property type="entry name" value="ARM repeat"/>
    <property type="match status" value="1"/>
</dbReference>
<dbReference type="InterPro" id="IPR016024">
    <property type="entry name" value="ARM-type_fold"/>
</dbReference>
<protein>
    <recommendedName>
        <fullName evidence="2">W2 domain-containing protein</fullName>
    </recommendedName>
</protein>
<dbReference type="EMBL" id="BNCP01000007">
    <property type="protein sequence ID" value="GIL75102.1"/>
    <property type="molecule type" value="Genomic_DNA"/>
</dbReference>
<dbReference type="PANTHER" id="PTHR14208">
    <property type="entry name" value="BASIC LEUCINE ZIPPER AND W2 DOMAIN-CONTAINING PROTEIN"/>
    <property type="match status" value="1"/>
</dbReference>